<evidence type="ECO:0000256" key="1">
    <source>
        <dbReference type="SAM" id="MobiDB-lite"/>
    </source>
</evidence>
<evidence type="ECO:0000313" key="4">
    <source>
        <dbReference type="EMBL" id="QOD40246.1"/>
    </source>
</evidence>
<name>A0AAE7MLL5_9ALPH</name>
<evidence type="ECO:0000313" key="5">
    <source>
        <dbReference type="Proteomes" id="UP000828583"/>
    </source>
</evidence>
<dbReference type="InterPro" id="IPR007923">
    <property type="entry name" value="Herpes_gL_N"/>
</dbReference>
<dbReference type="InterPro" id="IPR038311">
    <property type="entry name" value="Herpes_gL_N_sf"/>
</dbReference>
<dbReference type="GeneID" id="80537099"/>
<keyword evidence="4" id="KW-0261">Viral envelope protein</keyword>
<dbReference type="Pfam" id="PF05259">
    <property type="entry name" value="Herpes_UL1"/>
    <property type="match status" value="1"/>
</dbReference>
<keyword evidence="4" id="KW-0946">Virion</keyword>
<feature type="compositionally biased region" description="Basic and acidic residues" evidence="1">
    <location>
        <begin position="157"/>
        <end position="166"/>
    </location>
</feature>
<keyword evidence="2" id="KW-1133">Transmembrane helix</keyword>
<feature type="region of interest" description="Disordered" evidence="1">
    <location>
        <begin position="155"/>
        <end position="194"/>
    </location>
</feature>
<dbReference type="Gene3D" id="3.30.390.170">
    <property type="match status" value="1"/>
</dbReference>
<organism evidence="4 5">
    <name type="scientific">Macropodid alphaherpesvirus 2</name>
    <dbReference type="NCBI Taxonomy" id="83440"/>
    <lineage>
        <taxon>Viruses</taxon>
        <taxon>Duplodnaviria</taxon>
        <taxon>Heunggongvirae</taxon>
        <taxon>Peploviricota</taxon>
        <taxon>Herviviricetes</taxon>
        <taxon>Herpesvirales</taxon>
        <taxon>Orthoherpesviridae</taxon>
        <taxon>Alphaherpesvirinae</taxon>
        <taxon>Simplexvirus</taxon>
        <taxon>Simplexvirus macropodidalpha2</taxon>
    </lineage>
</organism>
<evidence type="ECO:0000256" key="2">
    <source>
        <dbReference type="SAM" id="Phobius"/>
    </source>
</evidence>
<keyword evidence="5" id="KW-1185">Reference proteome</keyword>
<proteinExistence type="predicted"/>
<dbReference type="PROSITE" id="PS52024">
    <property type="entry name" value="GL_AHV"/>
    <property type="match status" value="1"/>
</dbReference>
<dbReference type="Proteomes" id="UP000828583">
    <property type="component" value="Segment"/>
</dbReference>
<gene>
    <name evidence="4" type="primary">UL1</name>
</gene>
<evidence type="ECO:0000259" key="3">
    <source>
        <dbReference type="Pfam" id="PF05259"/>
    </source>
</evidence>
<sequence length="194" mass="22025">MGRICGPYWSIVFVGVLLNITHILSTEYVVRSIHASKVGDILAFPCLQHPPPEVSWQFEVPPTIDYTKLDGVIIRYHCPLFDTILWDKTAQRAYWVNPVVFIDGFVRDLRHNNLFRRHEVTSAYGQLYLTLGNLRDLRSPPLGLPAVENGCVPYDYSRTRDCKDTQQKPSPTGSRKITPEDPVAPTPDSETDSQ</sequence>
<dbReference type="GO" id="GO:0019031">
    <property type="term" value="C:viral envelope"/>
    <property type="evidence" value="ECO:0007669"/>
    <property type="project" value="UniProtKB-KW"/>
</dbReference>
<feature type="domain" description="Herpesvirus glycoprotein L N-terminal" evidence="3">
    <location>
        <begin position="27"/>
        <end position="113"/>
    </location>
</feature>
<dbReference type="KEGG" id="vg:80537099"/>
<feature type="transmembrane region" description="Helical" evidence="2">
    <location>
        <begin position="6"/>
        <end position="24"/>
    </location>
</feature>
<dbReference type="RefSeq" id="YP_010798861.1">
    <property type="nucleotide sequence ID" value="NC_076513.1"/>
</dbReference>
<keyword evidence="2" id="KW-0472">Membrane</keyword>
<accession>A0AAE7MLL5</accession>
<keyword evidence="2" id="KW-0812">Transmembrane</keyword>
<dbReference type="EMBL" id="MT900475">
    <property type="protein sequence ID" value="QOD40246.1"/>
    <property type="molecule type" value="Genomic_DNA"/>
</dbReference>
<reference evidence="4 5" key="1">
    <citation type="submission" date="2020-08" db="EMBL/GenBank/DDBJ databases">
        <title>Genome sequences of two marsupial simplex viruses; Macropodid alphaherpesvirus 2 and 4.</title>
        <authorList>
            <person name="Vaz P.K."/>
            <person name="Mahony T."/>
            <person name="Hartley C.A."/>
            <person name="Motha J."/>
            <person name="Devlin J.M."/>
        </authorList>
    </citation>
    <scope>NUCLEOTIDE SEQUENCE [LARGE SCALE GENOMIC DNA]</scope>
    <source>
        <strain evidence="4 5">V3077/08</strain>
    </source>
</reference>
<protein>
    <submittedName>
        <fullName evidence="4">Envelope glycoprotein L</fullName>
    </submittedName>
</protein>